<feature type="site" description="Interaction with substrate tRNA" evidence="10">
    <location>
        <position position="127"/>
    </location>
</feature>
<name>A0A1H4RMR7_9MICC</name>
<evidence type="ECO:0000256" key="6">
    <source>
        <dbReference type="ARBA" id="ARBA00022741"/>
    </source>
</evidence>
<dbReference type="NCBIfam" id="TIGR00174">
    <property type="entry name" value="miaA"/>
    <property type="match status" value="1"/>
</dbReference>
<dbReference type="Pfam" id="PF01715">
    <property type="entry name" value="IPPT"/>
    <property type="match status" value="1"/>
</dbReference>
<dbReference type="AlphaFoldDB" id="A0A1H4RMR7"/>
<comment type="similarity">
    <text evidence="3 10 13">Belongs to the IPP transferase family.</text>
</comment>
<evidence type="ECO:0000256" key="7">
    <source>
        <dbReference type="ARBA" id="ARBA00022840"/>
    </source>
</evidence>
<protein>
    <recommendedName>
        <fullName evidence="10">tRNA dimethylallyltransferase</fullName>
        <ecNumber evidence="10">2.5.1.75</ecNumber>
    </recommendedName>
    <alternativeName>
        <fullName evidence="10">Dimethylallyl diphosphate:tRNA dimethylallyltransferase</fullName>
        <shortName evidence="10">DMAPP:tRNA dimethylallyltransferase</shortName>
        <shortName evidence="10">DMATase</shortName>
    </alternativeName>
    <alternativeName>
        <fullName evidence="10">Isopentenyl-diphosphate:tRNA isopentenyltransferase</fullName>
        <shortName evidence="10">IPP transferase</shortName>
        <shortName evidence="10">IPPT</shortName>
        <shortName evidence="10">IPTase</shortName>
    </alternativeName>
</protein>
<evidence type="ECO:0000256" key="9">
    <source>
        <dbReference type="ARBA" id="ARBA00049563"/>
    </source>
</evidence>
<evidence type="ECO:0000313" key="15">
    <source>
        <dbReference type="Proteomes" id="UP000182652"/>
    </source>
</evidence>
<dbReference type="Gene3D" id="3.40.50.300">
    <property type="entry name" value="P-loop containing nucleotide triphosphate hydrolases"/>
    <property type="match status" value="1"/>
</dbReference>
<dbReference type="InterPro" id="IPR039657">
    <property type="entry name" value="Dimethylallyltransferase"/>
</dbReference>
<comment type="function">
    <text evidence="2 10 12">Catalyzes the transfer of a dimethylallyl group onto the adenine at position 37 in tRNAs that read codons beginning with uridine, leading to the formation of N6-(dimethylallyl)adenosine (i(6)A).</text>
</comment>
<keyword evidence="15" id="KW-1185">Reference proteome</keyword>
<comment type="subunit">
    <text evidence="10">Monomer.</text>
</comment>
<dbReference type="RefSeq" id="WP_066215333.1">
    <property type="nucleotide sequence ID" value="NZ_FNSN01000003.1"/>
</dbReference>
<gene>
    <name evidence="10" type="primary">miaA</name>
    <name evidence="14" type="ORF">SAMN04489745_2600</name>
</gene>
<dbReference type="EC" id="2.5.1.75" evidence="10"/>
<comment type="caution">
    <text evidence="10">Lacks conserved residue(s) required for the propagation of feature annotation.</text>
</comment>
<sequence length="310" mass="34209">MTVHDRTPPLIAVVGATGTGKSELGLRLAERLGGEIINADAMQFYRGMDIGTAKLSVAEREGVPHHLLDILDVVEESSVSDFQAQARALIHDIRGRGAVPILVGGSGLYVRAALDVLEFPGTDPALRATLEAEAASRGLAPLRERLRAVDPVSADRLQDERRVIRALEVHQVTGRPFSAFMPTREYVQPALQLGLEADREVLKERLALRVHRMVEQGLQDEVRELETRGLREGKTAGRAIGYAQFLAAQDGTLTLAEAVEDTIVATRKFARRQLTWFRADPRIHWLDWTAPDLVEQALHRVEEEFPGSVA</sequence>
<organism evidence="14 15">
    <name type="scientific">Arthrobacter woluwensis</name>
    <dbReference type="NCBI Taxonomy" id="156980"/>
    <lineage>
        <taxon>Bacteria</taxon>
        <taxon>Bacillati</taxon>
        <taxon>Actinomycetota</taxon>
        <taxon>Actinomycetes</taxon>
        <taxon>Micrococcales</taxon>
        <taxon>Micrococcaceae</taxon>
        <taxon>Arthrobacter</taxon>
    </lineage>
</organism>
<comment type="catalytic activity">
    <reaction evidence="9 10 11">
        <text>adenosine(37) in tRNA + dimethylallyl diphosphate = N(6)-dimethylallyladenosine(37) in tRNA + diphosphate</text>
        <dbReference type="Rhea" id="RHEA:26482"/>
        <dbReference type="Rhea" id="RHEA-COMP:10162"/>
        <dbReference type="Rhea" id="RHEA-COMP:10375"/>
        <dbReference type="ChEBI" id="CHEBI:33019"/>
        <dbReference type="ChEBI" id="CHEBI:57623"/>
        <dbReference type="ChEBI" id="CHEBI:74411"/>
        <dbReference type="ChEBI" id="CHEBI:74415"/>
        <dbReference type="EC" id="2.5.1.75"/>
    </reaction>
</comment>
<keyword evidence="7 10" id="KW-0067">ATP-binding</keyword>
<accession>A0A1H4RMR7</accession>
<dbReference type="Proteomes" id="UP000182652">
    <property type="component" value="Unassembled WGS sequence"/>
</dbReference>
<evidence type="ECO:0000256" key="1">
    <source>
        <dbReference type="ARBA" id="ARBA00001946"/>
    </source>
</evidence>
<evidence type="ECO:0000313" key="14">
    <source>
        <dbReference type="EMBL" id="SEC33054.1"/>
    </source>
</evidence>
<evidence type="ECO:0000256" key="10">
    <source>
        <dbReference type="HAMAP-Rule" id="MF_00185"/>
    </source>
</evidence>
<evidence type="ECO:0000256" key="13">
    <source>
        <dbReference type="RuleBase" id="RU003785"/>
    </source>
</evidence>
<dbReference type="Gene3D" id="1.10.20.140">
    <property type="match status" value="1"/>
</dbReference>
<evidence type="ECO:0000256" key="11">
    <source>
        <dbReference type="RuleBase" id="RU003783"/>
    </source>
</evidence>
<keyword evidence="8 10" id="KW-0460">Magnesium</keyword>
<keyword evidence="6 10" id="KW-0547">Nucleotide-binding</keyword>
<dbReference type="InterPro" id="IPR027417">
    <property type="entry name" value="P-loop_NTPase"/>
</dbReference>
<dbReference type="GO" id="GO:0006400">
    <property type="term" value="P:tRNA modification"/>
    <property type="evidence" value="ECO:0007669"/>
    <property type="project" value="TreeGrafter"/>
</dbReference>
<evidence type="ECO:0000256" key="4">
    <source>
        <dbReference type="ARBA" id="ARBA00022679"/>
    </source>
</evidence>
<evidence type="ECO:0000256" key="5">
    <source>
        <dbReference type="ARBA" id="ARBA00022694"/>
    </source>
</evidence>
<feature type="binding site" evidence="10">
    <location>
        <begin position="17"/>
        <end position="22"/>
    </location>
    <ligand>
        <name>substrate</name>
    </ligand>
</feature>
<dbReference type="HAMAP" id="MF_00185">
    <property type="entry name" value="IPP_trans"/>
    <property type="match status" value="1"/>
</dbReference>
<keyword evidence="4 10" id="KW-0808">Transferase</keyword>
<evidence type="ECO:0000256" key="3">
    <source>
        <dbReference type="ARBA" id="ARBA00005842"/>
    </source>
</evidence>
<proteinExistence type="inferred from homology"/>
<evidence type="ECO:0000256" key="12">
    <source>
        <dbReference type="RuleBase" id="RU003784"/>
    </source>
</evidence>
<comment type="cofactor">
    <cofactor evidence="1 10">
        <name>Mg(2+)</name>
        <dbReference type="ChEBI" id="CHEBI:18420"/>
    </cofactor>
</comment>
<dbReference type="PANTHER" id="PTHR11088">
    <property type="entry name" value="TRNA DIMETHYLALLYLTRANSFERASE"/>
    <property type="match status" value="1"/>
</dbReference>
<feature type="binding site" evidence="10">
    <location>
        <begin position="15"/>
        <end position="22"/>
    </location>
    <ligand>
        <name>ATP</name>
        <dbReference type="ChEBI" id="CHEBI:30616"/>
    </ligand>
</feature>
<dbReference type="GO" id="GO:0052381">
    <property type="term" value="F:tRNA dimethylallyltransferase activity"/>
    <property type="evidence" value="ECO:0007669"/>
    <property type="project" value="UniProtKB-UniRule"/>
</dbReference>
<dbReference type="EMBL" id="FNSN01000003">
    <property type="protein sequence ID" value="SEC33054.1"/>
    <property type="molecule type" value="Genomic_DNA"/>
</dbReference>
<evidence type="ECO:0000256" key="8">
    <source>
        <dbReference type="ARBA" id="ARBA00022842"/>
    </source>
</evidence>
<dbReference type="STRING" id="156980.SAMN04489745_2600"/>
<evidence type="ECO:0000256" key="2">
    <source>
        <dbReference type="ARBA" id="ARBA00003213"/>
    </source>
</evidence>
<dbReference type="PANTHER" id="PTHR11088:SF60">
    <property type="entry name" value="TRNA DIMETHYLALLYLTRANSFERASE"/>
    <property type="match status" value="1"/>
</dbReference>
<dbReference type="InterPro" id="IPR018022">
    <property type="entry name" value="IPT"/>
</dbReference>
<reference evidence="14 15" key="1">
    <citation type="submission" date="2016-10" db="EMBL/GenBank/DDBJ databases">
        <authorList>
            <person name="de Groot N.N."/>
        </authorList>
    </citation>
    <scope>NUCLEOTIDE SEQUENCE [LARGE SCALE GENOMIC DNA]</scope>
    <source>
        <strain evidence="14 15">DSM 10495</strain>
    </source>
</reference>
<dbReference type="GO" id="GO:0005524">
    <property type="term" value="F:ATP binding"/>
    <property type="evidence" value="ECO:0007669"/>
    <property type="project" value="UniProtKB-UniRule"/>
</dbReference>
<dbReference type="SUPFAM" id="SSF52540">
    <property type="entry name" value="P-loop containing nucleoside triphosphate hydrolases"/>
    <property type="match status" value="1"/>
</dbReference>
<feature type="site" description="Interaction with substrate tRNA" evidence="10">
    <location>
        <position position="106"/>
    </location>
</feature>
<keyword evidence="5 10" id="KW-0819">tRNA processing</keyword>